<dbReference type="GO" id="GO:0003677">
    <property type="term" value="F:DNA binding"/>
    <property type="evidence" value="ECO:0007669"/>
    <property type="project" value="UniProtKB-KW"/>
</dbReference>
<evidence type="ECO:0000256" key="1">
    <source>
        <dbReference type="ARBA" id="ARBA00023015"/>
    </source>
</evidence>
<dbReference type="InterPro" id="IPR036864">
    <property type="entry name" value="Zn2-C6_fun-type_DNA-bd_sf"/>
</dbReference>
<dbReference type="CDD" id="cd00067">
    <property type="entry name" value="GAL4"/>
    <property type="match status" value="1"/>
</dbReference>
<dbReference type="InterPro" id="IPR001138">
    <property type="entry name" value="Zn2Cys6_DnaBD"/>
</dbReference>
<dbReference type="PANTHER" id="PTHR47784">
    <property type="entry name" value="STEROL UPTAKE CONTROL PROTEIN 2"/>
    <property type="match status" value="1"/>
</dbReference>
<feature type="domain" description="Zn(2)-C6 fungal-type" evidence="6">
    <location>
        <begin position="13"/>
        <end position="43"/>
    </location>
</feature>
<dbReference type="AlphaFoldDB" id="A0A319FMG1"/>
<dbReference type="GO" id="GO:0001228">
    <property type="term" value="F:DNA-binding transcription activator activity, RNA polymerase II-specific"/>
    <property type="evidence" value="ECO:0007669"/>
    <property type="project" value="TreeGrafter"/>
</dbReference>
<feature type="compositionally biased region" description="Polar residues" evidence="5">
    <location>
        <begin position="43"/>
        <end position="57"/>
    </location>
</feature>
<keyword evidence="2" id="KW-0238">DNA-binding</keyword>
<dbReference type="InterPro" id="IPR053157">
    <property type="entry name" value="Sterol_Uptake_Regulator"/>
</dbReference>
<dbReference type="STRING" id="1448318.A0A319FMG1"/>
<organism evidence="7 8">
    <name type="scientific">Aspergillus sclerotiicarbonarius (strain CBS 121057 / IBT 28362)</name>
    <dbReference type="NCBI Taxonomy" id="1448318"/>
    <lineage>
        <taxon>Eukaryota</taxon>
        <taxon>Fungi</taxon>
        <taxon>Dikarya</taxon>
        <taxon>Ascomycota</taxon>
        <taxon>Pezizomycotina</taxon>
        <taxon>Eurotiomycetes</taxon>
        <taxon>Eurotiomycetidae</taxon>
        <taxon>Eurotiales</taxon>
        <taxon>Aspergillaceae</taxon>
        <taxon>Aspergillus</taxon>
        <taxon>Aspergillus subgen. Circumdati</taxon>
    </lineage>
</organism>
<accession>A0A319FMG1</accession>
<proteinExistence type="predicted"/>
<protein>
    <submittedName>
        <fullName evidence="7">C6 zinc finger domain protein</fullName>
    </submittedName>
</protein>
<dbReference type="GO" id="GO:0008270">
    <property type="term" value="F:zinc ion binding"/>
    <property type="evidence" value="ECO:0007669"/>
    <property type="project" value="InterPro"/>
</dbReference>
<dbReference type="InterPro" id="IPR021858">
    <property type="entry name" value="Fun_TF"/>
</dbReference>
<dbReference type="PROSITE" id="PS50048">
    <property type="entry name" value="ZN2_CY6_FUNGAL_2"/>
    <property type="match status" value="1"/>
</dbReference>
<evidence type="ECO:0000313" key="8">
    <source>
        <dbReference type="Proteomes" id="UP000248423"/>
    </source>
</evidence>
<evidence type="ECO:0000259" key="6">
    <source>
        <dbReference type="PROSITE" id="PS50048"/>
    </source>
</evidence>
<dbReference type="SUPFAM" id="SSF57701">
    <property type="entry name" value="Zn2/Cys6 DNA-binding domain"/>
    <property type="match status" value="1"/>
</dbReference>
<dbReference type="SMART" id="SM00066">
    <property type="entry name" value="GAL4"/>
    <property type="match status" value="1"/>
</dbReference>
<keyword evidence="1" id="KW-0805">Transcription regulation</keyword>
<keyword evidence="8" id="KW-1185">Reference proteome</keyword>
<dbReference type="Pfam" id="PF00172">
    <property type="entry name" value="Zn_clus"/>
    <property type="match status" value="1"/>
</dbReference>
<dbReference type="Gene3D" id="4.10.240.10">
    <property type="entry name" value="Zn(2)-C6 fungal-type DNA-binding domain"/>
    <property type="match status" value="1"/>
</dbReference>
<keyword evidence="3" id="KW-0804">Transcription</keyword>
<dbReference type="PANTHER" id="PTHR47784:SF14">
    <property type="entry name" value="ZN(II)2CYS6 TRANSCRIPTION FACTOR (EUROFUNG)"/>
    <property type="match status" value="1"/>
</dbReference>
<evidence type="ECO:0000256" key="3">
    <source>
        <dbReference type="ARBA" id="ARBA00023163"/>
    </source>
</evidence>
<keyword evidence="4" id="KW-0539">Nucleus</keyword>
<evidence type="ECO:0000313" key="7">
    <source>
        <dbReference type="EMBL" id="PYI10623.1"/>
    </source>
</evidence>
<dbReference type="Proteomes" id="UP000248423">
    <property type="component" value="Unassembled WGS sequence"/>
</dbReference>
<evidence type="ECO:0000256" key="4">
    <source>
        <dbReference type="ARBA" id="ARBA00023242"/>
    </source>
</evidence>
<evidence type="ECO:0000256" key="5">
    <source>
        <dbReference type="SAM" id="MobiDB-lite"/>
    </source>
</evidence>
<sequence length="379" mass="42944">MPSRRSHTKSRKGCVQCKKRHVKCDEGTPRCGLCKKRRLDCTYPSSSEVDSQHASTPQDPPDVIPGPDGEALSTRMLEMRLFHHYVTETYLTLCQGRLDANHFQVVIPRIAVAHPFLLDSLLALSALHLAYLEAHDNQSWLEVALKYQNRACSAFSRVLAEMSPENCGPAFICSIFIMVCATAYPCVTQDRQTFEPLSHVLEIRQLIAGCAFLFTQLNGMEYRGDLQGWLKYKDDEVDQDGNPYSVQESQLKLRSAIMESMQGVQVKYKSLGGPHQSTYQGTWGILHEAIKRWPFGGPNGGVIAWPINISEDYIALLQSGDWVARVLFLHYGVGLHLLSDKWFVRDWGRRLIETVLQSQEDIPSMWTDTITWTREAVEP</sequence>
<dbReference type="EMBL" id="KZ826321">
    <property type="protein sequence ID" value="PYI10623.1"/>
    <property type="molecule type" value="Genomic_DNA"/>
</dbReference>
<gene>
    <name evidence="7" type="ORF">BO78DRAFT_305590</name>
</gene>
<reference evidence="7 8" key="1">
    <citation type="submission" date="2018-02" db="EMBL/GenBank/DDBJ databases">
        <title>The genomes of Aspergillus section Nigri reveals drivers in fungal speciation.</title>
        <authorList>
            <consortium name="DOE Joint Genome Institute"/>
            <person name="Vesth T.C."/>
            <person name="Nybo J."/>
            <person name="Theobald S."/>
            <person name="Brandl J."/>
            <person name="Frisvad J.C."/>
            <person name="Nielsen K.F."/>
            <person name="Lyhne E.K."/>
            <person name="Kogle M.E."/>
            <person name="Kuo A."/>
            <person name="Riley R."/>
            <person name="Clum A."/>
            <person name="Nolan M."/>
            <person name="Lipzen A."/>
            <person name="Salamov A."/>
            <person name="Henrissat B."/>
            <person name="Wiebenga A."/>
            <person name="De vries R.P."/>
            <person name="Grigoriev I.V."/>
            <person name="Mortensen U.H."/>
            <person name="Andersen M.R."/>
            <person name="Baker S.E."/>
        </authorList>
    </citation>
    <scope>NUCLEOTIDE SEQUENCE [LARGE SCALE GENOMIC DNA]</scope>
    <source>
        <strain evidence="7 8">CBS 121057</strain>
    </source>
</reference>
<dbReference type="Pfam" id="PF11951">
    <property type="entry name" value="Fungal_trans_2"/>
    <property type="match status" value="1"/>
</dbReference>
<dbReference type="PROSITE" id="PS00463">
    <property type="entry name" value="ZN2_CY6_FUNGAL_1"/>
    <property type="match status" value="1"/>
</dbReference>
<name>A0A319FMG1_ASPSB</name>
<dbReference type="OrthoDB" id="4937900at2759"/>
<feature type="region of interest" description="Disordered" evidence="5">
    <location>
        <begin position="43"/>
        <end position="65"/>
    </location>
</feature>
<dbReference type="VEuPathDB" id="FungiDB:BO78DRAFT_305590"/>
<evidence type="ECO:0000256" key="2">
    <source>
        <dbReference type="ARBA" id="ARBA00023125"/>
    </source>
</evidence>